<reference evidence="1" key="1">
    <citation type="submission" date="2024-06" db="EMBL/GenBank/DDBJ databases">
        <authorList>
            <person name="Melgar S."/>
            <person name="Ryabinky S."/>
            <person name="Merugu K."/>
            <person name="Desisa B."/>
            <person name="Truong H."/>
            <person name="Jamal R."/>
            <person name="Sandhu A."/>
            <person name="Johnson A."/>
        </authorList>
    </citation>
    <scope>NUCLEOTIDE SEQUENCE</scope>
</reference>
<name>A0AAU8KZ22_9CAUD</name>
<proteinExistence type="predicted"/>
<sequence>MSKRVHVHYYSLGATFPHKRFTEKVFVSEPYDQIEEIRQFVKDAAAFIDDDIRSGRYGEYRLGHVRVFSAVKNIMYQEHRIITGPIIIQSDCDESLDCGVEIWVEKVPGPVKQFFMNLFRRLNA</sequence>
<protein>
    <submittedName>
        <fullName evidence="1">Uncharacterized protein</fullName>
    </submittedName>
</protein>
<evidence type="ECO:0000313" key="1">
    <source>
        <dbReference type="EMBL" id="XCN28042.1"/>
    </source>
</evidence>
<dbReference type="EMBL" id="PP869623">
    <property type="protein sequence ID" value="XCN28042.1"/>
    <property type="molecule type" value="Genomic_DNA"/>
</dbReference>
<accession>A0AAU8KZ22</accession>
<organism evidence="1">
    <name type="scientific">Serratia phage Kevin</name>
    <dbReference type="NCBI Taxonomy" id="3161161"/>
    <lineage>
        <taxon>Viruses</taxon>
        <taxon>Duplodnaviria</taxon>
        <taxon>Heunggongvirae</taxon>
        <taxon>Uroviricota</taxon>
        <taxon>Caudoviricetes</taxon>
        <taxon>Pantevenvirales</taxon>
        <taxon>Ackermannviridae</taxon>
        <taxon>Miltonvirus</taxon>
    </lineage>
</organism>